<dbReference type="PANTHER" id="PTHR44068">
    <property type="entry name" value="ZGC:194242"/>
    <property type="match status" value="1"/>
</dbReference>
<evidence type="ECO:0000313" key="7">
    <source>
        <dbReference type="Proteomes" id="UP000827892"/>
    </source>
</evidence>
<accession>A0AAE9JFE8</accession>
<feature type="chain" id="PRO_5044707490" description="Methyltransferase type 11 domain-containing protein" evidence="3">
    <location>
        <begin position="17"/>
        <end position="275"/>
    </location>
</feature>
<dbReference type="EMBL" id="CP090894">
    <property type="protein sequence ID" value="ULT94113.1"/>
    <property type="molecule type" value="Genomic_DNA"/>
</dbReference>
<dbReference type="GO" id="GO:0008757">
    <property type="term" value="F:S-adenosylmethionine-dependent methyltransferase activity"/>
    <property type="evidence" value="ECO:0007669"/>
    <property type="project" value="InterPro"/>
</dbReference>
<keyword evidence="8" id="KW-1185">Reference proteome</keyword>
<reference evidence="6 8" key="1">
    <citation type="submission" date="2022-04" db="EMBL/GenBank/DDBJ databases">
        <title>Chromosome-level reference genomes for two strains of Caenorhabditis briggsae: an improved platform for comparative genomics.</title>
        <authorList>
            <person name="Stevens L."/>
            <person name="Andersen E."/>
        </authorList>
    </citation>
    <scope>NUCLEOTIDE SEQUENCE [LARGE SCALE GENOMIC DNA]</scope>
    <source>
        <strain evidence="6">VX34</strain>
        <tissue evidence="6">Whole-organism</tissue>
    </source>
</reference>
<comment type="similarity">
    <text evidence="2">Belongs to the class I-like SAM-binding methyltransferase superfamily. Erg6/SMT family.</text>
</comment>
<protein>
    <recommendedName>
        <fullName evidence="4">Methyltransferase type 11 domain-containing protein</fullName>
    </recommendedName>
</protein>
<evidence type="ECO:0000256" key="2">
    <source>
        <dbReference type="ARBA" id="ARBA00038188"/>
    </source>
</evidence>
<evidence type="ECO:0000313" key="5">
    <source>
        <dbReference type="EMBL" id="ULT94113.1"/>
    </source>
</evidence>
<evidence type="ECO:0000259" key="4">
    <source>
        <dbReference type="Pfam" id="PF08241"/>
    </source>
</evidence>
<dbReference type="EMBL" id="CP092623">
    <property type="protein sequence ID" value="UMM27357.1"/>
    <property type="molecule type" value="Genomic_DNA"/>
</dbReference>
<dbReference type="InterPro" id="IPR050447">
    <property type="entry name" value="Erg6_SMT_methyltransf"/>
</dbReference>
<keyword evidence="1" id="KW-0808">Transferase</keyword>
<feature type="signal peptide" evidence="3">
    <location>
        <begin position="1"/>
        <end position="16"/>
    </location>
</feature>
<dbReference type="InterPro" id="IPR013216">
    <property type="entry name" value="Methyltransf_11"/>
</dbReference>
<dbReference type="SUPFAM" id="SSF53335">
    <property type="entry name" value="S-adenosyl-L-methionine-dependent methyltransferases"/>
    <property type="match status" value="1"/>
</dbReference>
<evidence type="ECO:0000313" key="8">
    <source>
        <dbReference type="Proteomes" id="UP000829354"/>
    </source>
</evidence>
<gene>
    <name evidence="5" type="ORF">L3Y34_003526</name>
    <name evidence="6" type="ORF">L5515_010681</name>
</gene>
<dbReference type="AlphaFoldDB" id="A0AAE9JFE8"/>
<dbReference type="Proteomes" id="UP000829354">
    <property type="component" value="Chromosome IV"/>
</dbReference>
<keyword evidence="3" id="KW-0732">Signal</keyword>
<organism evidence="6 8">
    <name type="scientific">Caenorhabditis briggsae</name>
    <dbReference type="NCBI Taxonomy" id="6238"/>
    <lineage>
        <taxon>Eukaryota</taxon>
        <taxon>Metazoa</taxon>
        <taxon>Ecdysozoa</taxon>
        <taxon>Nematoda</taxon>
        <taxon>Chromadorea</taxon>
        <taxon>Rhabditida</taxon>
        <taxon>Rhabditina</taxon>
        <taxon>Rhabditomorpha</taxon>
        <taxon>Rhabditoidea</taxon>
        <taxon>Rhabditidae</taxon>
        <taxon>Peloderinae</taxon>
        <taxon>Caenorhabditis</taxon>
    </lineage>
</organism>
<name>A0AAE9JFE8_CAEBR</name>
<proteinExistence type="inferred from homology"/>
<dbReference type="Proteomes" id="UP000827892">
    <property type="component" value="Chromosome IV"/>
</dbReference>
<sequence>MNLLLNITSLIGRLWLWFFDRFIMYPLMKIVAPKLGVRFMNLGYWPSSKPEDAKLREFMNDIGDLQEYEPHRAHIYLYEKAMSMHPKYPDFKNQEILEVSCGQGYSLEWIERWHGPAKCLIGCDKVVTRNVNNIVYGDATNLPFADESFDFVLNVEAAHLYSDYRKFLEECARVLRLGGVFCYADVRYPRDVSLINEAANAAGFETRHIEYCTEEVVVGLNHVARKYDDLLEKAPLFVKLFKKSLRATYCAPGTEANERLRSQQKIYVAAMWVKL</sequence>
<dbReference type="PANTHER" id="PTHR44068:SF1">
    <property type="entry name" value="HYPOTHETICAL LOC100005854"/>
    <property type="match status" value="1"/>
</dbReference>
<evidence type="ECO:0000256" key="1">
    <source>
        <dbReference type="ARBA" id="ARBA00022679"/>
    </source>
</evidence>
<feature type="domain" description="Methyltransferase type 11" evidence="4">
    <location>
        <begin position="97"/>
        <end position="182"/>
    </location>
</feature>
<dbReference type="Pfam" id="PF08241">
    <property type="entry name" value="Methyltransf_11"/>
    <property type="match status" value="1"/>
</dbReference>
<reference evidence="5 7" key="2">
    <citation type="submission" date="2022-05" db="EMBL/GenBank/DDBJ databases">
        <title>Chromosome-level reference genomes for two strains of Caenorhabditis briggsae: an improved platform for comparative genomics.</title>
        <authorList>
            <person name="Stevens L."/>
            <person name="Andersen E.C."/>
        </authorList>
    </citation>
    <scope>NUCLEOTIDE SEQUENCE [LARGE SCALE GENOMIC DNA]</scope>
    <source>
        <strain evidence="5">QX1410_ONT</strain>
        <tissue evidence="5">Whole-organism</tissue>
    </source>
</reference>
<dbReference type="Gene3D" id="3.40.50.150">
    <property type="entry name" value="Vaccinia Virus protein VP39"/>
    <property type="match status" value="1"/>
</dbReference>
<evidence type="ECO:0000256" key="3">
    <source>
        <dbReference type="SAM" id="SignalP"/>
    </source>
</evidence>
<dbReference type="InterPro" id="IPR029063">
    <property type="entry name" value="SAM-dependent_MTases_sf"/>
</dbReference>
<evidence type="ECO:0000313" key="6">
    <source>
        <dbReference type="EMBL" id="UMM27357.1"/>
    </source>
</evidence>
<dbReference type="CDD" id="cd02440">
    <property type="entry name" value="AdoMet_MTases"/>
    <property type="match status" value="1"/>
</dbReference>